<proteinExistence type="inferred from homology"/>
<evidence type="ECO:0000256" key="2">
    <source>
        <dbReference type="PROSITE-ProRule" id="PRU01122"/>
    </source>
</evidence>
<dbReference type="GO" id="GO:0030163">
    <property type="term" value="P:protein catabolic process"/>
    <property type="evidence" value="ECO:0007669"/>
    <property type="project" value="InterPro"/>
</dbReference>
<feature type="active site" evidence="2">
    <location>
        <position position="481"/>
    </location>
</feature>
<comment type="catalytic activity">
    <reaction evidence="2">
        <text>Hydrolysis of proteins in presence of ATP.</text>
        <dbReference type="EC" id="3.4.21.53"/>
    </reaction>
</comment>
<evidence type="ECO:0000313" key="5">
    <source>
        <dbReference type="Proteomes" id="UP000187148"/>
    </source>
</evidence>
<keyword evidence="1 2" id="KW-0645">Protease</keyword>
<dbReference type="GO" id="GO:0006508">
    <property type="term" value="P:proteolysis"/>
    <property type="evidence" value="ECO:0007669"/>
    <property type="project" value="UniProtKB-KW"/>
</dbReference>
<comment type="similarity">
    <text evidence="2">Belongs to the peptidase S16 family.</text>
</comment>
<dbReference type="Proteomes" id="UP000187148">
    <property type="component" value="Chromosome"/>
</dbReference>
<dbReference type="Pfam" id="PF05362">
    <property type="entry name" value="Lon_C"/>
    <property type="match status" value="1"/>
</dbReference>
<keyword evidence="5" id="KW-1185">Reference proteome</keyword>
<keyword evidence="2" id="KW-0378">Hydrolase</keyword>
<dbReference type="Gene3D" id="3.30.230.10">
    <property type="match status" value="1"/>
</dbReference>
<dbReference type="PANTHER" id="PTHR10046">
    <property type="entry name" value="ATP DEPENDENT LON PROTEASE FAMILY MEMBER"/>
    <property type="match status" value="1"/>
</dbReference>
<sequence>MTTTKLEWNDLVPDADSYQDVFESSALASETDFSLADTQPRLHYALEQLLYPRAISRFLLTKAPEEAEYLTLIGETLASLLPAPLTPAGGQYDITGSIVRFEPTTDPESNFVGKQPVVIADWVEAEQLFGCLRQFNQEITLQPGLVHQANGGVLLISLRALLAQPLLWMRLKTMVTQRRFDWVSFDESRPLPVSVPSMPLDLKVVLVGERDSLAEFQEMEPELAAQAIYSEYEETLQVTDSDTLRVWRQWVEQTASATQLPTPAADAWATLIREAVRYTGDQETLPLCPLWLSRQLREVAALTADDTFDNDALTTMLAQREWREGFLAERMQDEILLEQILIETEGERIGQVNALSVIEFPGHPRAFGEPSRISCVVHIGDGEFNDIERKAELGGNIHAKGMMIMQAFLMSELDLEQQIPFSASLTFEQSYSEVDGDSASMAELCALISALAEVPVNQRLAITGSVDQFGRCQPVGGLNEKIEGFFAICQQRELTGEQGVIIPSANVRHLCLRQELLDAIEAKQFSIWAVDDVTDALPLLMGLAWDAEGQTNLKQIILERIAQATQQEARHRFPWPLRWLN</sequence>
<dbReference type="KEGG" id="kco:BWI95_13620"/>
<gene>
    <name evidence="4" type="ORF">BWI95_13620</name>
</gene>
<dbReference type="AlphaFoldDB" id="A0A807LL21"/>
<evidence type="ECO:0000313" key="4">
    <source>
        <dbReference type="EMBL" id="APZ06012.1"/>
    </source>
</evidence>
<reference evidence="4 5" key="1">
    <citation type="submission" date="2017-01" db="EMBL/GenBank/DDBJ databases">
        <authorList>
            <person name="Cao J.-M."/>
        </authorList>
    </citation>
    <scope>NUCLEOTIDE SEQUENCE [LARGE SCALE GENOMIC DNA]</scope>
    <source>
        <strain evidence="4 5">888-76</strain>
    </source>
</reference>
<dbReference type="EC" id="3.4.21.53" evidence="2"/>
<dbReference type="GO" id="GO:0004176">
    <property type="term" value="F:ATP-dependent peptidase activity"/>
    <property type="evidence" value="ECO:0007669"/>
    <property type="project" value="UniProtKB-UniRule"/>
</dbReference>
<dbReference type="InterPro" id="IPR014721">
    <property type="entry name" value="Ribsml_uS5_D2-typ_fold_subgr"/>
</dbReference>
<dbReference type="PRINTS" id="PR00830">
    <property type="entry name" value="ENDOLAPTASE"/>
</dbReference>
<name>A0A807LL21_9ENTR</name>
<protein>
    <recommendedName>
        <fullName evidence="2">endopeptidase La</fullName>
        <ecNumber evidence="2">3.4.21.53</ecNumber>
    </recommendedName>
</protein>
<dbReference type="InterPro" id="IPR041699">
    <property type="entry name" value="AAA_32"/>
</dbReference>
<dbReference type="RefSeq" id="WP_054803113.1">
    <property type="nucleotide sequence ID" value="NZ_CP019445.1"/>
</dbReference>
<dbReference type="GO" id="GO:0005524">
    <property type="term" value="F:ATP binding"/>
    <property type="evidence" value="ECO:0007669"/>
    <property type="project" value="InterPro"/>
</dbReference>
<organism evidence="4 5">
    <name type="scientific">Kosakonia cowanii JCM 10956 = DSM 18146</name>
    <dbReference type="NCBI Taxonomy" id="1300165"/>
    <lineage>
        <taxon>Bacteria</taxon>
        <taxon>Pseudomonadati</taxon>
        <taxon>Pseudomonadota</taxon>
        <taxon>Gammaproteobacteria</taxon>
        <taxon>Enterobacterales</taxon>
        <taxon>Enterobacteriaceae</taxon>
        <taxon>Kosakonia</taxon>
    </lineage>
</organism>
<accession>A0A807LL21</accession>
<dbReference type="Gene3D" id="3.40.50.300">
    <property type="entry name" value="P-loop containing nucleotide triphosphate hydrolases"/>
    <property type="match status" value="1"/>
</dbReference>
<dbReference type="GO" id="GO:0004252">
    <property type="term" value="F:serine-type endopeptidase activity"/>
    <property type="evidence" value="ECO:0007669"/>
    <property type="project" value="UniProtKB-UniRule"/>
</dbReference>
<evidence type="ECO:0000256" key="1">
    <source>
        <dbReference type="ARBA" id="ARBA00022670"/>
    </source>
</evidence>
<dbReference type="InterPro" id="IPR008269">
    <property type="entry name" value="Lon_proteolytic"/>
</dbReference>
<evidence type="ECO:0000259" key="3">
    <source>
        <dbReference type="PROSITE" id="PS51786"/>
    </source>
</evidence>
<dbReference type="SUPFAM" id="SSF54211">
    <property type="entry name" value="Ribosomal protein S5 domain 2-like"/>
    <property type="match status" value="1"/>
</dbReference>
<feature type="active site" evidence="2">
    <location>
        <position position="438"/>
    </location>
</feature>
<keyword evidence="2" id="KW-0720">Serine protease</keyword>
<feature type="domain" description="Lon proteolytic" evidence="3">
    <location>
        <begin position="346"/>
        <end position="543"/>
    </location>
</feature>
<dbReference type="Pfam" id="PF13654">
    <property type="entry name" value="AAA_32"/>
    <property type="match status" value="1"/>
</dbReference>
<dbReference type="InterPro" id="IPR027417">
    <property type="entry name" value="P-loop_NTPase"/>
</dbReference>
<dbReference type="InterPro" id="IPR027065">
    <property type="entry name" value="Lon_Prtase"/>
</dbReference>
<dbReference type="PROSITE" id="PS51786">
    <property type="entry name" value="LON_PROTEOLYTIC"/>
    <property type="match status" value="1"/>
</dbReference>
<dbReference type="EMBL" id="CP019445">
    <property type="protein sequence ID" value="APZ06012.1"/>
    <property type="molecule type" value="Genomic_DNA"/>
</dbReference>
<dbReference type="InterPro" id="IPR020568">
    <property type="entry name" value="Ribosomal_Su5_D2-typ_SF"/>
</dbReference>